<evidence type="ECO:0000313" key="5">
    <source>
        <dbReference type="EMBL" id="QFR50040.1"/>
    </source>
</evidence>
<dbReference type="GO" id="GO:0007165">
    <property type="term" value="P:signal transduction"/>
    <property type="evidence" value="ECO:0007669"/>
    <property type="project" value="UniProtKB-KW"/>
</dbReference>
<keyword evidence="6" id="KW-1185">Reference proteome</keyword>
<feature type="domain" description="Methyl-accepting transducer" evidence="4">
    <location>
        <begin position="178"/>
        <end position="318"/>
    </location>
</feature>
<accession>A0A5P8P3C3</accession>
<evidence type="ECO:0000256" key="1">
    <source>
        <dbReference type="ARBA" id="ARBA00023224"/>
    </source>
</evidence>
<dbReference type="InterPro" id="IPR025991">
    <property type="entry name" value="Chemoreceptor_zinc-bind_dom"/>
</dbReference>
<evidence type="ECO:0000256" key="2">
    <source>
        <dbReference type="PROSITE-ProRule" id="PRU00284"/>
    </source>
</evidence>
<evidence type="ECO:0000256" key="3">
    <source>
        <dbReference type="SAM" id="Phobius"/>
    </source>
</evidence>
<evidence type="ECO:0000259" key="4">
    <source>
        <dbReference type="PROSITE" id="PS50111"/>
    </source>
</evidence>
<dbReference type="InterPro" id="IPR004089">
    <property type="entry name" value="MCPsignal_dom"/>
</dbReference>
<organism evidence="5 6">
    <name type="scientific">Sulfurimonas lithotrophica</name>
    <dbReference type="NCBI Taxonomy" id="2590022"/>
    <lineage>
        <taxon>Bacteria</taxon>
        <taxon>Pseudomonadati</taxon>
        <taxon>Campylobacterota</taxon>
        <taxon>Epsilonproteobacteria</taxon>
        <taxon>Campylobacterales</taxon>
        <taxon>Sulfurimonadaceae</taxon>
        <taxon>Sulfurimonas</taxon>
    </lineage>
</organism>
<keyword evidence="3" id="KW-0472">Membrane</keyword>
<reference evidence="5 6" key="1">
    <citation type="submission" date="2019-09" db="EMBL/GenBank/DDBJ databases">
        <title>Sulfurimonas gotlandica sp. nov., a chemoautotrophic and psychrotolerant epsilonproteobacterium isolated from a pelagic redoxcline, and an emended description of the genus Sulfurimonas.</title>
        <authorList>
            <person name="Wang S."/>
            <person name="Jiang L."/>
            <person name="Shao S."/>
        </authorList>
    </citation>
    <scope>NUCLEOTIDE SEQUENCE [LARGE SCALE GENOMIC DNA]</scope>
    <source>
        <strain evidence="5 6">GYSZ_1</strain>
    </source>
</reference>
<keyword evidence="1 2" id="KW-0807">Transducer</keyword>
<gene>
    <name evidence="5" type="ORF">FJR48_10000</name>
</gene>
<protein>
    <submittedName>
        <fullName evidence="5">Chemotaxis protein</fullName>
    </submittedName>
</protein>
<proteinExistence type="predicted"/>
<feature type="transmembrane region" description="Helical" evidence="3">
    <location>
        <begin position="21"/>
        <end position="38"/>
    </location>
</feature>
<evidence type="ECO:0000313" key="6">
    <source>
        <dbReference type="Proteomes" id="UP000326944"/>
    </source>
</evidence>
<dbReference type="Gene3D" id="1.10.287.950">
    <property type="entry name" value="Methyl-accepting chemotaxis protein"/>
    <property type="match status" value="1"/>
</dbReference>
<dbReference type="KEGG" id="sulg:FJR48_10000"/>
<keyword evidence="3" id="KW-0812">Transmembrane</keyword>
<sequence>MKKEWNMMNLSSLSKIHYANYAHLAVVSLGLLISVTFFEFNTTTFVFNLLNIAIAIYAYKQIEITRHTIAESLRVVEGSKIGNFELRELYIEAGGELADLSYGINDLFDQLESFTREINTSIQYASENKYFRRVCHTGLNPAFKRTAELINKSIDAMEQEYLTQRKKNFLIELDKTGEGLVSNFASIQTQISQTNETLSNLANEAQESASLSRENNQVVENMNQNFEKLSEIIAQNDEIVESLGTKTQEINLVIDLIKDIADQTNLLALNAAIEAARAGEHGRGFAVVADEVRKLAERTQKATSEISISISTLQQEASGMHDSSLELNKISEISKESVETLYNSLQKFNVTSESVLNSSTYMKNKNFIVLAKIDHILFKAEALDHISKEEHKEFNDHTTCRFGKWYDNEGKGQFSHSKSYSAILNPHKNVHDKVIDSLKLLKQNNILEVSNDIKENFIEIEKNTFELFTLMDKMLEEEQSYTNSLK</sequence>
<dbReference type="EMBL" id="CP043617">
    <property type="protein sequence ID" value="QFR50040.1"/>
    <property type="molecule type" value="Genomic_DNA"/>
</dbReference>
<dbReference type="PANTHER" id="PTHR32089">
    <property type="entry name" value="METHYL-ACCEPTING CHEMOTAXIS PROTEIN MCPB"/>
    <property type="match status" value="1"/>
</dbReference>
<dbReference type="OrthoDB" id="9765597at2"/>
<dbReference type="SMART" id="SM00283">
    <property type="entry name" value="MA"/>
    <property type="match status" value="1"/>
</dbReference>
<dbReference type="Pfam" id="PF13682">
    <property type="entry name" value="CZB"/>
    <property type="match status" value="1"/>
</dbReference>
<dbReference type="GO" id="GO:0016020">
    <property type="term" value="C:membrane"/>
    <property type="evidence" value="ECO:0007669"/>
    <property type="project" value="InterPro"/>
</dbReference>
<keyword evidence="3" id="KW-1133">Transmembrane helix</keyword>
<dbReference type="SUPFAM" id="SSF58104">
    <property type="entry name" value="Methyl-accepting chemotaxis protein (MCP) signaling domain"/>
    <property type="match status" value="1"/>
</dbReference>
<dbReference type="AlphaFoldDB" id="A0A5P8P3C3"/>
<dbReference type="PANTHER" id="PTHR32089:SF112">
    <property type="entry name" value="LYSOZYME-LIKE PROTEIN-RELATED"/>
    <property type="match status" value="1"/>
</dbReference>
<dbReference type="PROSITE" id="PS50111">
    <property type="entry name" value="CHEMOTAXIS_TRANSDUC_2"/>
    <property type="match status" value="1"/>
</dbReference>
<name>A0A5P8P3C3_9BACT</name>
<dbReference type="Pfam" id="PF00015">
    <property type="entry name" value="MCPsignal"/>
    <property type="match status" value="1"/>
</dbReference>
<dbReference type="Proteomes" id="UP000326944">
    <property type="component" value="Chromosome"/>
</dbReference>